<dbReference type="PANTHER" id="PTHR16099">
    <property type="entry name" value="8-OXO-DGTP DIPHOSPHATES NUDT15"/>
    <property type="match status" value="1"/>
</dbReference>
<evidence type="ECO:0000256" key="4">
    <source>
        <dbReference type="ARBA" id="ARBA00022723"/>
    </source>
</evidence>
<evidence type="ECO:0000259" key="16">
    <source>
        <dbReference type="PROSITE" id="PS51462"/>
    </source>
</evidence>
<evidence type="ECO:0000256" key="15">
    <source>
        <dbReference type="ARBA" id="ARBA00080476"/>
    </source>
</evidence>
<evidence type="ECO:0000256" key="3">
    <source>
        <dbReference type="ARBA" id="ARBA00005582"/>
    </source>
</evidence>
<dbReference type="Pfam" id="PF00293">
    <property type="entry name" value="NUDIX"/>
    <property type="match status" value="1"/>
</dbReference>
<dbReference type="FunFam" id="3.90.79.10:FF:000034">
    <property type="entry name" value="Nucleotide triphosphate diphosphatase NUDT15"/>
    <property type="match status" value="1"/>
</dbReference>
<dbReference type="InterPro" id="IPR000086">
    <property type="entry name" value="NUDIX_hydrolase_dom"/>
</dbReference>
<keyword evidence="4" id="KW-0479">Metal-binding</keyword>
<evidence type="ECO:0000256" key="1">
    <source>
        <dbReference type="ARBA" id="ARBA00001936"/>
    </source>
</evidence>
<comment type="caution">
    <text evidence="17">The sequence shown here is derived from an EMBL/GenBank/DDBJ whole genome shotgun (WGS) entry which is preliminary data.</text>
</comment>
<dbReference type="PANTHER" id="PTHR16099:SF5">
    <property type="entry name" value="NUCLEOTIDE TRIPHOSPHATE DIPHOSPHATASE NUDT15"/>
    <property type="match status" value="1"/>
</dbReference>
<evidence type="ECO:0000256" key="5">
    <source>
        <dbReference type="ARBA" id="ARBA00022801"/>
    </source>
</evidence>
<organism evidence="17 18">
    <name type="scientific">Pomacea canaliculata</name>
    <name type="common">Golden apple snail</name>
    <dbReference type="NCBI Taxonomy" id="400727"/>
    <lineage>
        <taxon>Eukaryota</taxon>
        <taxon>Metazoa</taxon>
        <taxon>Spiralia</taxon>
        <taxon>Lophotrochozoa</taxon>
        <taxon>Mollusca</taxon>
        <taxon>Gastropoda</taxon>
        <taxon>Caenogastropoda</taxon>
        <taxon>Architaenioglossa</taxon>
        <taxon>Ampullarioidea</taxon>
        <taxon>Ampullariidae</taxon>
        <taxon>Pomacea</taxon>
    </lineage>
</organism>
<dbReference type="CDD" id="cd04678">
    <property type="entry name" value="NUDIX_MTH2_Nudt15"/>
    <property type="match status" value="1"/>
</dbReference>
<comment type="subunit">
    <text evidence="11">Homodimer. Interacts with PCNA; interaction is disrupted in response to UV irradiation.</text>
</comment>
<evidence type="ECO:0000313" key="17">
    <source>
        <dbReference type="EMBL" id="PVD20085.1"/>
    </source>
</evidence>
<evidence type="ECO:0000313" key="18">
    <source>
        <dbReference type="Proteomes" id="UP000245119"/>
    </source>
</evidence>
<keyword evidence="7" id="KW-0464">Manganese</keyword>
<dbReference type="InterPro" id="IPR015797">
    <property type="entry name" value="NUDIX_hydrolase-like_dom_sf"/>
</dbReference>
<comment type="similarity">
    <text evidence="3">Belongs to the Nudix hydrolase family.</text>
</comment>
<dbReference type="GO" id="GO:0046872">
    <property type="term" value="F:metal ion binding"/>
    <property type="evidence" value="ECO:0007669"/>
    <property type="project" value="UniProtKB-KW"/>
</dbReference>
<keyword evidence="18" id="KW-1185">Reference proteome</keyword>
<dbReference type="EMBL" id="PZQS01000013">
    <property type="protein sequence ID" value="PVD20085.1"/>
    <property type="molecule type" value="Genomic_DNA"/>
</dbReference>
<keyword evidence="5" id="KW-0378">Hydrolase</keyword>
<proteinExistence type="inferred from homology"/>
<dbReference type="GO" id="GO:0035539">
    <property type="term" value="F:8-oxo-7,8-dihydrodeoxyguanosine triphosphate pyrophosphatase activity"/>
    <property type="evidence" value="ECO:0007669"/>
    <property type="project" value="TreeGrafter"/>
</dbReference>
<evidence type="ECO:0000256" key="8">
    <source>
        <dbReference type="ARBA" id="ARBA00036546"/>
    </source>
</evidence>
<evidence type="ECO:0000256" key="13">
    <source>
        <dbReference type="ARBA" id="ARBA00076736"/>
    </source>
</evidence>
<dbReference type="OrthoDB" id="447842at2759"/>
<dbReference type="GO" id="GO:0005829">
    <property type="term" value="C:cytosol"/>
    <property type="evidence" value="ECO:0007669"/>
    <property type="project" value="TreeGrafter"/>
</dbReference>
<dbReference type="Gene3D" id="3.90.79.10">
    <property type="entry name" value="Nucleoside Triphosphate Pyrophosphohydrolase"/>
    <property type="match status" value="1"/>
</dbReference>
<evidence type="ECO:0000256" key="12">
    <source>
        <dbReference type="ARBA" id="ARBA00070687"/>
    </source>
</evidence>
<comment type="catalytic activity">
    <reaction evidence="8">
        <text>a 2'-deoxyribonucleoside 5'-triphosphate + H2O = a 2'-deoxyribonucleoside 5'-phosphate + diphosphate + H(+)</text>
        <dbReference type="Rhea" id="RHEA:44644"/>
        <dbReference type="ChEBI" id="CHEBI:15377"/>
        <dbReference type="ChEBI" id="CHEBI:15378"/>
        <dbReference type="ChEBI" id="CHEBI:33019"/>
        <dbReference type="ChEBI" id="CHEBI:61560"/>
        <dbReference type="ChEBI" id="CHEBI:65317"/>
        <dbReference type="EC" id="3.6.1.9"/>
    </reaction>
</comment>
<dbReference type="SUPFAM" id="SSF55811">
    <property type="entry name" value="Nudix"/>
    <property type="match status" value="1"/>
</dbReference>
<evidence type="ECO:0000256" key="9">
    <source>
        <dbReference type="ARBA" id="ARBA00036800"/>
    </source>
</evidence>
<keyword evidence="6" id="KW-0460">Magnesium</keyword>
<comment type="catalytic activity">
    <reaction evidence="9">
        <text>a ribonucleoside 5'-triphosphate + H2O = a ribonucleoside 5'-phosphate + diphosphate + H(+)</text>
        <dbReference type="Rhea" id="RHEA:23996"/>
        <dbReference type="ChEBI" id="CHEBI:15377"/>
        <dbReference type="ChEBI" id="CHEBI:15378"/>
        <dbReference type="ChEBI" id="CHEBI:33019"/>
        <dbReference type="ChEBI" id="CHEBI:58043"/>
        <dbReference type="ChEBI" id="CHEBI:61557"/>
        <dbReference type="EC" id="3.6.1.9"/>
    </reaction>
</comment>
<accession>A0A2T7NFZ8</accession>
<comment type="cofactor">
    <cofactor evidence="1">
        <name>Mn(2+)</name>
        <dbReference type="ChEBI" id="CHEBI:29035"/>
    </cofactor>
</comment>
<dbReference type="PRINTS" id="PR00502">
    <property type="entry name" value="NUDIXFAMILY"/>
</dbReference>
<evidence type="ECO:0000256" key="6">
    <source>
        <dbReference type="ARBA" id="ARBA00022842"/>
    </source>
</evidence>
<dbReference type="AlphaFoldDB" id="A0A2T7NFZ8"/>
<evidence type="ECO:0000256" key="2">
    <source>
        <dbReference type="ARBA" id="ARBA00001946"/>
    </source>
</evidence>
<dbReference type="GO" id="GO:0008413">
    <property type="term" value="F:8-oxo-7,8-dihydroguanosine triphosphate pyrophosphatase activity"/>
    <property type="evidence" value="ECO:0007669"/>
    <property type="project" value="UniProtKB-ARBA"/>
</dbReference>
<dbReference type="GO" id="GO:0006203">
    <property type="term" value="P:dGTP catabolic process"/>
    <property type="evidence" value="ECO:0007669"/>
    <property type="project" value="TreeGrafter"/>
</dbReference>
<dbReference type="STRING" id="400727.A0A2T7NFZ8"/>
<dbReference type="Proteomes" id="UP000245119">
    <property type="component" value="Linkage Group LG13"/>
</dbReference>
<evidence type="ECO:0000256" key="10">
    <source>
        <dbReference type="ARBA" id="ARBA00055812"/>
    </source>
</evidence>
<dbReference type="InterPro" id="IPR020476">
    <property type="entry name" value="Nudix_hydrolase"/>
</dbReference>
<protein>
    <recommendedName>
        <fullName evidence="12">Nucleotide triphosphate diphosphatase NUDT15</fullName>
    </recommendedName>
    <alternativeName>
        <fullName evidence="13">MutT homolog 2</fullName>
    </alternativeName>
    <alternativeName>
        <fullName evidence="15">Nucleoside diphosphate-linked moiety X motif 15</fullName>
    </alternativeName>
    <alternativeName>
        <fullName evidence="14">Nucleoside diphosphate-linked to another moiety X hydrolase 15</fullName>
    </alternativeName>
</protein>
<sequence length="153" mass="17474">MIQRERPKVGVGVFVMSSKHPNCVLVGRRKGLHGAGKYALPGGHLEFGESWEECGQREVEEETGMRLVGIRYSTVVNAVVPTENYHYITLFVQGHVDLQHMADPTNLEPDKCEGWNWVDWDRFLPLEDLFEPLRLVRLQGYNPFTAQTSLHLV</sequence>
<reference evidence="17 18" key="1">
    <citation type="submission" date="2018-04" db="EMBL/GenBank/DDBJ databases">
        <title>The genome of golden apple snail Pomacea canaliculata provides insight into stress tolerance and invasive adaptation.</title>
        <authorList>
            <person name="Liu C."/>
            <person name="Liu B."/>
            <person name="Ren Y."/>
            <person name="Zhang Y."/>
            <person name="Wang H."/>
            <person name="Li S."/>
            <person name="Jiang F."/>
            <person name="Yin L."/>
            <person name="Zhang G."/>
            <person name="Qian W."/>
            <person name="Fan W."/>
        </authorList>
    </citation>
    <scope>NUCLEOTIDE SEQUENCE [LARGE SCALE GENOMIC DNA]</scope>
    <source>
        <strain evidence="17">SZHN2017</strain>
        <tissue evidence="17">Muscle</tissue>
    </source>
</reference>
<name>A0A2T7NFZ8_POMCA</name>
<feature type="domain" description="Nudix hydrolase" evidence="16">
    <location>
        <begin position="6"/>
        <end position="140"/>
    </location>
</feature>
<comment type="function">
    <text evidence="10">May catalyze the hydrolysis of nucleoside triphosphates including dGTP, dTTP, dCTP, their oxidized forms like 8-oxo-dGTP and the prodrug thiopurine derivatives 6-thio-dGTP and 6-thio-GTP. Could also catalyze the hydrolysis of some nucleoside diphosphate derivatives. Hydrolyzes oxidized nucleosides triphosphates like 8-oxo-dGTP in vitro, but the specificity and efficiency towards these substrates are low. Therefore, the potential in vivo sanitizing role of this enzyme, that would consist in removing oxidatively damaged forms of nucleosides to prevent their incorporation into DNA, is unclear. Through the hydrolysis of thioguanosine triphosphates may participate in the catabolism of thiopurine drugs. May also have a role in DNA synthesis and cell cycle progression by stabilizing PCNA. Exhibits decapping activity towards dpCoA-capped RNAs in vitro.</text>
</comment>
<dbReference type="PROSITE" id="PS51462">
    <property type="entry name" value="NUDIX"/>
    <property type="match status" value="1"/>
</dbReference>
<evidence type="ECO:0000256" key="14">
    <source>
        <dbReference type="ARBA" id="ARBA00077398"/>
    </source>
</evidence>
<evidence type="ECO:0000256" key="11">
    <source>
        <dbReference type="ARBA" id="ARBA00062087"/>
    </source>
</evidence>
<evidence type="ECO:0000256" key="7">
    <source>
        <dbReference type="ARBA" id="ARBA00023211"/>
    </source>
</evidence>
<comment type="cofactor">
    <cofactor evidence="2">
        <name>Mg(2+)</name>
        <dbReference type="ChEBI" id="CHEBI:18420"/>
    </cofactor>
</comment>
<gene>
    <name evidence="17" type="ORF">C0Q70_20579</name>
</gene>
<dbReference type="GO" id="GO:0006950">
    <property type="term" value="P:response to stress"/>
    <property type="evidence" value="ECO:0007669"/>
    <property type="project" value="UniProtKB-ARBA"/>
</dbReference>